<keyword evidence="7" id="KW-0472">Membrane</keyword>
<protein>
    <submittedName>
        <fullName evidence="10">ATP-binding cassette domain-containing protein</fullName>
    </submittedName>
</protein>
<comment type="similarity">
    <text evidence="8">Belongs to the ABC transporter superfamily. Drug exporter-1 (DrugE1) (TC 3.A.1.105) family.</text>
</comment>
<keyword evidence="11" id="KW-1185">Reference proteome</keyword>
<dbReference type="Pfam" id="PF13732">
    <property type="entry name" value="DrrA1-3_C"/>
    <property type="match status" value="1"/>
</dbReference>
<dbReference type="InterPro" id="IPR003439">
    <property type="entry name" value="ABC_transporter-like_ATP-bd"/>
</dbReference>
<dbReference type="Gene3D" id="3.40.50.300">
    <property type="entry name" value="P-loop containing nucleotide triphosphate hydrolases"/>
    <property type="match status" value="1"/>
</dbReference>
<dbReference type="EMBL" id="CP109831">
    <property type="protein sequence ID" value="UYU17714.1"/>
    <property type="molecule type" value="Genomic_DNA"/>
</dbReference>
<dbReference type="CDD" id="cd03265">
    <property type="entry name" value="ABC_DrrA"/>
    <property type="match status" value="1"/>
</dbReference>
<feature type="domain" description="ABC transporter" evidence="9">
    <location>
        <begin position="16"/>
        <end position="247"/>
    </location>
</feature>
<keyword evidence="4" id="KW-0547">Nucleotide-binding</keyword>
<dbReference type="Proteomes" id="UP001156196">
    <property type="component" value="Chromosome"/>
</dbReference>
<dbReference type="GO" id="GO:1900753">
    <property type="term" value="P:doxorubicin transport"/>
    <property type="evidence" value="ECO:0007669"/>
    <property type="project" value="InterPro"/>
</dbReference>
<dbReference type="PROSITE" id="PS00211">
    <property type="entry name" value="ABC_TRANSPORTER_1"/>
    <property type="match status" value="1"/>
</dbReference>
<dbReference type="PANTHER" id="PTHR43582">
    <property type="entry name" value="LINEARMYCIN RESISTANCE ATP-BINDING PROTEIN LNRL"/>
    <property type="match status" value="1"/>
</dbReference>
<name>A0AAX3E729_9EURY</name>
<dbReference type="SUPFAM" id="SSF52540">
    <property type="entry name" value="P-loop containing nucleoside triphosphate hydrolases"/>
    <property type="match status" value="1"/>
</dbReference>
<evidence type="ECO:0000256" key="6">
    <source>
        <dbReference type="ARBA" id="ARBA00022967"/>
    </source>
</evidence>
<accession>A0AAX3E729</accession>
<sequence>MDCSTTPLQRTPDQAIDARNLTKSFGDLVAVDGISFSIASGEIFGLLGPNGAGKTTTISMLSTMQKPTSGTATVNGHDVVTREDDVRKSIGIVFQDQSLDEELTAYENMDFHGRLYRISGEERRRRIGELLTLVGLADRKDDLVKTYSGGMRRRLEIARGLLHEPKVLFLDEPTLGLDPQTRNHLWEYIARLNDEKGITIILTTHYMEEADRLCDRIAIIDRGTIVALDTAENLKASIGGDVVTITSPDPGAIAEILTAPWVSGIERHDGSVTIRLQEADRHIPGIVTAIHQSGVGITSLSVRKPTLEDVFLHYTGRTIRDEEADGKETIRMFQRARRR</sequence>
<dbReference type="SMART" id="SM00382">
    <property type="entry name" value="AAA"/>
    <property type="match status" value="1"/>
</dbReference>
<dbReference type="InterPro" id="IPR025302">
    <property type="entry name" value="DrrA1/2-like_C"/>
</dbReference>
<dbReference type="PANTHER" id="PTHR43582:SF4">
    <property type="entry name" value="ANTIBIOTIC RESISTANCE ABC TRANSPORTER ATP-BINDING PROTEIN"/>
    <property type="match status" value="1"/>
</dbReference>
<dbReference type="InterPro" id="IPR017871">
    <property type="entry name" value="ABC_transporter-like_CS"/>
</dbReference>
<evidence type="ECO:0000256" key="5">
    <source>
        <dbReference type="ARBA" id="ARBA00022840"/>
    </source>
</evidence>
<dbReference type="GO" id="GO:0016887">
    <property type="term" value="F:ATP hydrolysis activity"/>
    <property type="evidence" value="ECO:0007669"/>
    <property type="project" value="InterPro"/>
</dbReference>
<keyword evidence="3" id="KW-1003">Cell membrane</keyword>
<gene>
    <name evidence="10" type="ORF">OH143_08345</name>
</gene>
<keyword evidence="6" id="KW-1278">Translocase</keyword>
<dbReference type="InterPro" id="IPR003593">
    <property type="entry name" value="AAA+_ATPase"/>
</dbReference>
<evidence type="ECO:0000256" key="2">
    <source>
        <dbReference type="ARBA" id="ARBA00022448"/>
    </source>
</evidence>
<dbReference type="GO" id="GO:0005524">
    <property type="term" value="F:ATP binding"/>
    <property type="evidence" value="ECO:0007669"/>
    <property type="project" value="UniProtKB-KW"/>
</dbReference>
<dbReference type="AlphaFoldDB" id="A0AAX3E729"/>
<dbReference type="InterPro" id="IPR005894">
    <property type="entry name" value="DrrA"/>
</dbReference>
<reference evidence="10" key="1">
    <citation type="submission" date="2022-10" db="EMBL/GenBank/DDBJ databases">
        <title>Complete genome of Methanoculleus submarinus DSM 15122.</title>
        <authorList>
            <person name="Chen S.-C."/>
            <person name="Lai S.-J."/>
            <person name="You Y.-T."/>
        </authorList>
    </citation>
    <scope>NUCLEOTIDE SEQUENCE</scope>
    <source>
        <strain evidence="10">DSM 15122</strain>
    </source>
</reference>
<evidence type="ECO:0000313" key="11">
    <source>
        <dbReference type="Proteomes" id="UP001156196"/>
    </source>
</evidence>
<proteinExistence type="inferred from homology"/>
<evidence type="ECO:0000256" key="3">
    <source>
        <dbReference type="ARBA" id="ARBA00022475"/>
    </source>
</evidence>
<dbReference type="GeneID" id="4848171"/>
<keyword evidence="2" id="KW-0813">Transport</keyword>
<dbReference type="GO" id="GO:0043215">
    <property type="term" value="P:daunorubicin transport"/>
    <property type="evidence" value="ECO:0007669"/>
    <property type="project" value="InterPro"/>
</dbReference>
<evidence type="ECO:0000256" key="4">
    <source>
        <dbReference type="ARBA" id="ARBA00022741"/>
    </source>
</evidence>
<dbReference type="FunFam" id="3.40.50.300:FF:000589">
    <property type="entry name" value="ABC transporter, ATP-binding subunit"/>
    <property type="match status" value="1"/>
</dbReference>
<evidence type="ECO:0000256" key="1">
    <source>
        <dbReference type="ARBA" id="ARBA00004413"/>
    </source>
</evidence>
<dbReference type="NCBIfam" id="TIGR01188">
    <property type="entry name" value="drrA"/>
    <property type="match status" value="1"/>
</dbReference>
<comment type="subcellular location">
    <subcellularLocation>
        <location evidence="1">Cell membrane</location>
        <topology evidence="1">Peripheral membrane protein</topology>
        <orientation evidence="1">Cytoplasmic side</orientation>
    </subcellularLocation>
</comment>
<evidence type="ECO:0000256" key="7">
    <source>
        <dbReference type="ARBA" id="ARBA00023136"/>
    </source>
</evidence>
<dbReference type="Pfam" id="PF00005">
    <property type="entry name" value="ABC_tran"/>
    <property type="match status" value="1"/>
</dbReference>
<evidence type="ECO:0000259" key="9">
    <source>
        <dbReference type="PROSITE" id="PS50893"/>
    </source>
</evidence>
<dbReference type="PROSITE" id="PS50893">
    <property type="entry name" value="ABC_TRANSPORTER_2"/>
    <property type="match status" value="1"/>
</dbReference>
<evidence type="ECO:0000256" key="8">
    <source>
        <dbReference type="ARBA" id="ARBA00049985"/>
    </source>
</evidence>
<keyword evidence="5 10" id="KW-0067">ATP-binding</keyword>
<dbReference type="RefSeq" id="WP_011843171.1">
    <property type="nucleotide sequence ID" value="NZ_CP109831.1"/>
</dbReference>
<organism evidence="10 11">
    <name type="scientific">Methanoculleus submarinus</name>
    <dbReference type="NCBI Taxonomy" id="204050"/>
    <lineage>
        <taxon>Archaea</taxon>
        <taxon>Methanobacteriati</taxon>
        <taxon>Methanobacteriota</taxon>
        <taxon>Stenosarchaea group</taxon>
        <taxon>Methanomicrobia</taxon>
        <taxon>Methanomicrobiales</taxon>
        <taxon>Methanomicrobiaceae</taxon>
        <taxon>Methanoculleus</taxon>
    </lineage>
</organism>
<dbReference type="GeneID" id="76730895"/>
<evidence type="ECO:0000313" key="10">
    <source>
        <dbReference type="EMBL" id="UYU17714.1"/>
    </source>
</evidence>
<dbReference type="GO" id="GO:0005886">
    <property type="term" value="C:plasma membrane"/>
    <property type="evidence" value="ECO:0007669"/>
    <property type="project" value="UniProtKB-SubCell"/>
</dbReference>
<dbReference type="KEGG" id="msum:OH143_08345"/>
<dbReference type="InterPro" id="IPR027417">
    <property type="entry name" value="P-loop_NTPase"/>
</dbReference>